<keyword evidence="3" id="KW-1185">Reference proteome</keyword>
<keyword evidence="1" id="KW-0472">Membrane</keyword>
<dbReference type="Pfam" id="PF04854">
    <property type="entry name" value="DUF624"/>
    <property type="match status" value="1"/>
</dbReference>
<sequence length="205" mass="23887">MRELFSIDRPIYRTLESFSNLVILNLLWILMCLPIITIFPATIAMFGVIRQWINKEDDRGLTRSFFLLFKQNFRHGLLLGVIILLFGTLVAVNFSLALQLENPLKMIYVVFLSFLSLLYTFTCIYLFPLLVNYKDNWKNLLKNALLLSIIHLPITVICIITLFFGTILIVFIPLTFIIVFSLTAYVIYYLCSKSFDKVKFVHQLP</sequence>
<evidence type="ECO:0000313" key="3">
    <source>
        <dbReference type="Proteomes" id="UP000595254"/>
    </source>
</evidence>
<name>A0A974NL73_PERPY</name>
<proteinExistence type="predicted"/>
<feature type="transmembrane region" description="Helical" evidence="1">
    <location>
        <begin position="143"/>
        <end position="164"/>
    </location>
</feature>
<dbReference type="RefSeq" id="WP_040373791.1">
    <property type="nucleotide sequence ID" value="NZ_CP068053.1"/>
</dbReference>
<protein>
    <submittedName>
        <fullName evidence="2">DUF624 domain-containing protein</fullName>
    </submittedName>
</protein>
<keyword evidence="1" id="KW-1133">Transmembrane helix</keyword>
<dbReference type="Proteomes" id="UP000595254">
    <property type="component" value="Chromosome"/>
</dbReference>
<organism evidence="2 3">
    <name type="scientific">Peribacillus psychrosaccharolyticus</name>
    <name type="common">Bacillus psychrosaccharolyticus</name>
    <dbReference type="NCBI Taxonomy" id="1407"/>
    <lineage>
        <taxon>Bacteria</taxon>
        <taxon>Bacillati</taxon>
        <taxon>Bacillota</taxon>
        <taxon>Bacilli</taxon>
        <taxon>Bacillales</taxon>
        <taxon>Bacillaceae</taxon>
        <taxon>Peribacillus</taxon>
    </lineage>
</organism>
<feature type="transmembrane region" description="Helical" evidence="1">
    <location>
        <begin position="77"/>
        <end position="100"/>
    </location>
</feature>
<evidence type="ECO:0000256" key="1">
    <source>
        <dbReference type="SAM" id="Phobius"/>
    </source>
</evidence>
<gene>
    <name evidence="2" type="ORF">I6J18_19720</name>
</gene>
<feature type="transmembrane region" description="Helical" evidence="1">
    <location>
        <begin position="170"/>
        <end position="191"/>
    </location>
</feature>
<accession>A0A974NL73</accession>
<dbReference type="AlphaFoldDB" id="A0A974NL73"/>
<keyword evidence="1" id="KW-0812">Transmembrane</keyword>
<feature type="transmembrane region" description="Helical" evidence="1">
    <location>
        <begin position="26"/>
        <end position="49"/>
    </location>
</feature>
<feature type="transmembrane region" description="Helical" evidence="1">
    <location>
        <begin position="106"/>
        <end position="131"/>
    </location>
</feature>
<dbReference type="KEGG" id="ppsr:I6J18_19720"/>
<evidence type="ECO:0000313" key="2">
    <source>
        <dbReference type="EMBL" id="QQS99790.1"/>
    </source>
</evidence>
<reference evidence="2 3" key="1">
    <citation type="submission" date="2021-01" db="EMBL/GenBank/DDBJ databases">
        <title>FDA dAtabase for Regulatory Grade micrObial Sequences (FDA-ARGOS): Supporting development and validation of Infectious Disease Dx tests.</title>
        <authorList>
            <person name="Nelson B."/>
            <person name="Plummer A."/>
            <person name="Tallon L."/>
            <person name="Sadzewicz L."/>
            <person name="Zhao X."/>
            <person name="Boylan J."/>
            <person name="Ott S."/>
            <person name="Bowen H."/>
            <person name="Vavikolanu K."/>
            <person name="Mehta A."/>
            <person name="Aluvathingal J."/>
            <person name="Nadendla S."/>
            <person name="Myers T."/>
            <person name="Yan Y."/>
            <person name="Sichtig H."/>
        </authorList>
    </citation>
    <scope>NUCLEOTIDE SEQUENCE [LARGE SCALE GENOMIC DNA]</scope>
    <source>
        <strain evidence="2 3">FDAARGOS_1161</strain>
    </source>
</reference>
<dbReference type="InterPro" id="IPR006938">
    <property type="entry name" value="DUF624"/>
</dbReference>
<dbReference type="EMBL" id="CP068053">
    <property type="protein sequence ID" value="QQS99790.1"/>
    <property type="molecule type" value="Genomic_DNA"/>
</dbReference>